<dbReference type="GO" id="GO:0008170">
    <property type="term" value="F:N-methyltransferase activity"/>
    <property type="evidence" value="ECO:0007669"/>
    <property type="project" value="UniProtKB-ARBA"/>
</dbReference>
<gene>
    <name evidence="2" type="ORF">OZSIB_3929</name>
</gene>
<dbReference type="InterPro" id="IPR050210">
    <property type="entry name" value="tRNA_Adenine-N(6)_MTase"/>
</dbReference>
<name>A0A367ZNS3_9BACT</name>
<feature type="domain" description="Methyltransferase small" evidence="1">
    <location>
        <begin position="44"/>
        <end position="128"/>
    </location>
</feature>
<sequence>MTEVFIDTDERLDVVVGTNLRLIQKIDGTAFAVDTLLLARFVRLGKEIVRVADLGSGSGILAFLLKYRQPSLEVVGFEVQPEFHDLACRNLQLNPQMTGLSFELLDVREIPARLLPESFDLVVANPPYYPLGTGRLPDRPGRALARHELAGTLKDFVEAAAWLLNYGSRLAMIIPTGRFYELHDYLKAAQFGLRRVQFVHPKEGQPSHLALVEAERFYRGPHEALPALTIHRADGSLGTPFHHPDFLLRS</sequence>
<keyword evidence="2" id="KW-0489">Methyltransferase</keyword>
<proteinExistence type="predicted"/>
<dbReference type="GO" id="GO:0003676">
    <property type="term" value="F:nucleic acid binding"/>
    <property type="evidence" value="ECO:0007669"/>
    <property type="project" value="InterPro"/>
</dbReference>
<dbReference type="PANTHER" id="PTHR47739">
    <property type="entry name" value="TRNA1(VAL) (ADENINE(37)-N6)-METHYLTRANSFERASE"/>
    <property type="match status" value="1"/>
</dbReference>
<keyword evidence="2" id="KW-0808">Transferase</keyword>
<dbReference type="InterPro" id="IPR002052">
    <property type="entry name" value="DNA_methylase_N6_adenine_CS"/>
</dbReference>
<dbReference type="PROSITE" id="PS00092">
    <property type="entry name" value="N6_MTASE"/>
    <property type="match status" value="1"/>
</dbReference>
<dbReference type="AlphaFoldDB" id="A0A367ZNS3"/>
<accession>A0A367ZNS3</accession>
<dbReference type="CDD" id="cd02440">
    <property type="entry name" value="AdoMet_MTases"/>
    <property type="match status" value="1"/>
</dbReference>
<evidence type="ECO:0000313" key="3">
    <source>
        <dbReference type="Proteomes" id="UP000252355"/>
    </source>
</evidence>
<organism evidence="2 3">
    <name type="scientific">Candidatus Ozemobacter sibiricus</name>
    <dbReference type="NCBI Taxonomy" id="2268124"/>
    <lineage>
        <taxon>Bacteria</taxon>
        <taxon>Candidatus Ozemobacteria</taxon>
        <taxon>Candidatus Ozemobacterales</taxon>
        <taxon>Candidatus Ozemobacteraceae</taxon>
        <taxon>Candidatus Ozemobacter</taxon>
    </lineage>
</organism>
<dbReference type="InterPro" id="IPR007848">
    <property type="entry name" value="Small_mtfrase_dom"/>
</dbReference>
<dbReference type="GO" id="GO:0008757">
    <property type="term" value="F:S-adenosylmethionine-dependent methyltransferase activity"/>
    <property type="evidence" value="ECO:0007669"/>
    <property type="project" value="UniProtKB-ARBA"/>
</dbReference>
<evidence type="ECO:0000313" key="2">
    <source>
        <dbReference type="EMBL" id="RCK79775.1"/>
    </source>
</evidence>
<dbReference type="EMBL" id="QOQW01000010">
    <property type="protein sequence ID" value="RCK79775.1"/>
    <property type="molecule type" value="Genomic_DNA"/>
</dbReference>
<dbReference type="InterPro" id="IPR029063">
    <property type="entry name" value="SAM-dependent_MTases_sf"/>
</dbReference>
<comment type="caution">
    <text evidence="2">The sequence shown here is derived from an EMBL/GenBank/DDBJ whole genome shotgun (WGS) entry which is preliminary data.</text>
</comment>
<dbReference type="Proteomes" id="UP000252355">
    <property type="component" value="Unassembled WGS sequence"/>
</dbReference>
<dbReference type="Gene3D" id="3.40.50.150">
    <property type="entry name" value="Vaccinia Virus protein VP39"/>
    <property type="match status" value="1"/>
</dbReference>
<protein>
    <submittedName>
        <fullName evidence="2">tRNA (Adenine37-N(6))-methyltransferase TrmN6</fullName>
    </submittedName>
</protein>
<dbReference type="Pfam" id="PF05175">
    <property type="entry name" value="MTS"/>
    <property type="match status" value="1"/>
</dbReference>
<evidence type="ECO:0000259" key="1">
    <source>
        <dbReference type="Pfam" id="PF05175"/>
    </source>
</evidence>
<reference evidence="2 3" key="1">
    <citation type="submission" date="2018-05" db="EMBL/GenBank/DDBJ databases">
        <title>A metagenomic window into the 2 km-deep terrestrial subsurface aquifer revealed taxonomically and functionally diverse microbial community comprising novel uncultured bacterial lineages.</title>
        <authorList>
            <person name="Kadnikov V.V."/>
            <person name="Mardanov A.V."/>
            <person name="Beletsky A.V."/>
            <person name="Banks D."/>
            <person name="Pimenov N.V."/>
            <person name="Frank Y.A."/>
            <person name="Karnachuk O.V."/>
            <person name="Ravin N.V."/>
        </authorList>
    </citation>
    <scope>NUCLEOTIDE SEQUENCE [LARGE SCALE GENOMIC DNA]</scope>
    <source>
        <strain evidence="2">BY5</strain>
    </source>
</reference>
<dbReference type="GO" id="GO:0032259">
    <property type="term" value="P:methylation"/>
    <property type="evidence" value="ECO:0007669"/>
    <property type="project" value="UniProtKB-KW"/>
</dbReference>
<dbReference type="PANTHER" id="PTHR47739:SF1">
    <property type="entry name" value="TRNA1(VAL) (ADENINE(37)-N6)-METHYLTRANSFERASE"/>
    <property type="match status" value="1"/>
</dbReference>
<dbReference type="SUPFAM" id="SSF53335">
    <property type="entry name" value="S-adenosyl-L-methionine-dependent methyltransferases"/>
    <property type="match status" value="1"/>
</dbReference>